<name>A0AAN8NMV3_POLSC</name>
<gene>
    <name evidence="1" type="ORF">RUM43_008578</name>
</gene>
<sequence>MIERTTGKHPKEKKNHSQVFHSVDVKPNLLVPFARGARKAPIEAICVQYEASDSAVALTSWIQQKTRAGIAGVP</sequence>
<evidence type="ECO:0000313" key="2">
    <source>
        <dbReference type="Proteomes" id="UP001372834"/>
    </source>
</evidence>
<dbReference type="AlphaFoldDB" id="A0AAN8NMV3"/>
<dbReference type="Proteomes" id="UP001372834">
    <property type="component" value="Unassembled WGS sequence"/>
</dbReference>
<accession>A0AAN8NMV3</accession>
<organism evidence="1 2">
    <name type="scientific">Polyplax serrata</name>
    <name type="common">Common mouse louse</name>
    <dbReference type="NCBI Taxonomy" id="468196"/>
    <lineage>
        <taxon>Eukaryota</taxon>
        <taxon>Metazoa</taxon>
        <taxon>Ecdysozoa</taxon>
        <taxon>Arthropoda</taxon>
        <taxon>Hexapoda</taxon>
        <taxon>Insecta</taxon>
        <taxon>Pterygota</taxon>
        <taxon>Neoptera</taxon>
        <taxon>Paraneoptera</taxon>
        <taxon>Psocodea</taxon>
        <taxon>Troctomorpha</taxon>
        <taxon>Phthiraptera</taxon>
        <taxon>Anoplura</taxon>
        <taxon>Polyplacidae</taxon>
        <taxon>Polyplax</taxon>
    </lineage>
</organism>
<reference evidence="1 2" key="1">
    <citation type="submission" date="2023-10" db="EMBL/GenBank/DDBJ databases">
        <title>Genomes of two closely related lineages of the louse Polyplax serrata with different host specificities.</title>
        <authorList>
            <person name="Martinu J."/>
            <person name="Tarabai H."/>
            <person name="Stefka J."/>
            <person name="Hypsa V."/>
        </authorList>
    </citation>
    <scope>NUCLEOTIDE SEQUENCE [LARGE SCALE GENOMIC DNA]</scope>
    <source>
        <strain evidence="1">HR10_N</strain>
    </source>
</reference>
<comment type="caution">
    <text evidence="1">The sequence shown here is derived from an EMBL/GenBank/DDBJ whole genome shotgun (WGS) entry which is preliminary data.</text>
</comment>
<protein>
    <submittedName>
        <fullName evidence="1">Uncharacterized protein</fullName>
    </submittedName>
</protein>
<evidence type="ECO:0000313" key="1">
    <source>
        <dbReference type="EMBL" id="KAK6622735.1"/>
    </source>
</evidence>
<proteinExistence type="predicted"/>
<dbReference type="EMBL" id="JAWJWE010000038">
    <property type="protein sequence ID" value="KAK6622735.1"/>
    <property type="molecule type" value="Genomic_DNA"/>
</dbReference>